<feature type="region of interest" description="Disordered" evidence="1">
    <location>
        <begin position="35"/>
        <end position="73"/>
    </location>
</feature>
<organism evidence="2 3">
    <name type="scientific">Byssothecium circinans</name>
    <dbReference type="NCBI Taxonomy" id="147558"/>
    <lineage>
        <taxon>Eukaryota</taxon>
        <taxon>Fungi</taxon>
        <taxon>Dikarya</taxon>
        <taxon>Ascomycota</taxon>
        <taxon>Pezizomycotina</taxon>
        <taxon>Dothideomycetes</taxon>
        <taxon>Pleosporomycetidae</taxon>
        <taxon>Pleosporales</taxon>
        <taxon>Massarineae</taxon>
        <taxon>Massarinaceae</taxon>
        <taxon>Byssothecium</taxon>
    </lineage>
</organism>
<feature type="region of interest" description="Disordered" evidence="1">
    <location>
        <begin position="88"/>
        <end position="136"/>
    </location>
</feature>
<gene>
    <name evidence="2" type="ORF">CC80DRAFT_493835</name>
</gene>
<evidence type="ECO:0000313" key="3">
    <source>
        <dbReference type="Proteomes" id="UP000800035"/>
    </source>
</evidence>
<evidence type="ECO:0000256" key="1">
    <source>
        <dbReference type="SAM" id="MobiDB-lite"/>
    </source>
</evidence>
<dbReference type="Proteomes" id="UP000800035">
    <property type="component" value="Unassembled WGS sequence"/>
</dbReference>
<evidence type="ECO:0000313" key="2">
    <source>
        <dbReference type="EMBL" id="KAF1954348.1"/>
    </source>
</evidence>
<feature type="compositionally biased region" description="Polar residues" evidence="1">
    <location>
        <begin position="62"/>
        <end position="73"/>
    </location>
</feature>
<feature type="compositionally biased region" description="Low complexity" evidence="1">
    <location>
        <begin position="108"/>
        <end position="119"/>
    </location>
</feature>
<keyword evidence="3" id="KW-1185">Reference proteome</keyword>
<protein>
    <submittedName>
        <fullName evidence="2">Uncharacterized protein</fullName>
    </submittedName>
</protein>
<dbReference type="EMBL" id="ML976999">
    <property type="protein sequence ID" value="KAF1954348.1"/>
    <property type="molecule type" value="Genomic_DNA"/>
</dbReference>
<dbReference type="AlphaFoldDB" id="A0A6A5TPI7"/>
<reference evidence="2" key="1">
    <citation type="journal article" date="2020" name="Stud. Mycol.">
        <title>101 Dothideomycetes genomes: a test case for predicting lifestyles and emergence of pathogens.</title>
        <authorList>
            <person name="Haridas S."/>
            <person name="Albert R."/>
            <person name="Binder M."/>
            <person name="Bloem J."/>
            <person name="Labutti K."/>
            <person name="Salamov A."/>
            <person name="Andreopoulos B."/>
            <person name="Baker S."/>
            <person name="Barry K."/>
            <person name="Bills G."/>
            <person name="Bluhm B."/>
            <person name="Cannon C."/>
            <person name="Castanera R."/>
            <person name="Culley D."/>
            <person name="Daum C."/>
            <person name="Ezra D."/>
            <person name="Gonzalez J."/>
            <person name="Henrissat B."/>
            <person name="Kuo A."/>
            <person name="Liang C."/>
            <person name="Lipzen A."/>
            <person name="Lutzoni F."/>
            <person name="Magnuson J."/>
            <person name="Mondo S."/>
            <person name="Nolan M."/>
            <person name="Ohm R."/>
            <person name="Pangilinan J."/>
            <person name="Park H.-J."/>
            <person name="Ramirez L."/>
            <person name="Alfaro M."/>
            <person name="Sun H."/>
            <person name="Tritt A."/>
            <person name="Yoshinaga Y."/>
            <person name="Zwiers L.-H."/>
            <person name="Turgeon B."/>
            <person name="Goodwin S."/>
            <person name="Spatafora J."/>
            <person name="Crous P."/>
            <person name="Grigoriev I."/>
        </authorList>
    </citation>
    <scope>NUCLEOTIDE SEQUENCE</scope>
    <source>
        <strain evidence="2">CBS 675.92</strain>
    </source>
</reference>
<name>A0A6A5TPI7_9PLEO</name>
<sequence length="159" mass="17083">MHQPSPRPGRLNLDMPFPSDPPDFLHGPAWWDQIPANVTAPGTQPPVPARFDTSMPDMPPLSRSQFPSNKSTSNLADLDLAQYRGFHDTTDLDTPTYDGFVHGGDLRPSSSPSQPSFPSLNPRPHHPLSPVHATAAPVDMSVDTTMSVCSSTSFSPAGA</sequence>
<accession>A0A6A5TPI7</accession>
<proteinExistence type="predicted"/>